<feature type="modified residue" description="Phosphohistidine" evidence="7">
    <location>
        <position position="1915"/>
    </location>
</feature>
<evidence type="ECO:0000259" key="12">
    <source>
        <dbReference type="PROSITE" id="PS50110"/>
    </source>
</evidence>
<dbReference type="InterPro" id="IPR003594">
    <property type="entry name" value="HATPase_dom"/>
</dbReference>
<organism evidence="15 16">
    <name type="scientific">Alkalimarinus alittae</name>
    <dbReference type="NCBI Taxonomy" id="2961619"/>
    <lineage>
        <taxon>Bacteria</taxon>
        <taxon>Pseudomonadati</taxon>
        <taxon>Pseudomonadota</taxon>
        <taxon>Gammaproteobacteria</taxon>
        <taxon>Alteromonadales</taxon>
        <taxon>Alteromonadaceae</taxon>
        <taxon>Alkalimarinus</taxon>
    </lineage>
</organism>
<feature type="domain" description="CheW-like" evidence="13">
    <location>
        <begin position="2525"/>
        <end position="2664"/>
    </location>
</feature>
<dbReference type="SMART" id="SM00260">
    <property type="entry name" value="CheW"/>
    <property type="match status" value="1"/>
</dbReference>
<dbReference type="InterPro" id="IPR036641">
    <property type="entry name" value="HPT_dom_sf"/>
</dbReference>
<dbReference type="Pfam" id="PF01584">
    <property type="entry name" value="CheW"/>
    <property type="match status" value="1"/>
</dbReference>
<feature type="domain" description="HPt" evidence="14">
    <location>
        <begin position="2007"/>
        <end position="2107"/>
    </location>
</feature>
<comment type="catalytic activity">
    <reaction evidence="1">
        <text>ATP + protein L-histidine = ADP + protein N-phospho-L-histidine.</text>
        <dbReference type="EC" id="2.7.13.3"/>
    </reaction>
</comment>
<feature type="domain" description="HPt" evidence="14">
    <location>
        <begin position="1671"/>
        <end position="1775"/>
    </location>
</feature>
<dbReference type="Pfam" id="PF26379">
    <property type="entry name" value="FimL_2nd"/>
    <property type="match status" value="1"/>
</dbReference>
<reference evidence="15" key="1">
    <citation type="submission" date="2022-06" db="EMBL/GenBank/DDBJ databases">
        <title>Alkalimarinus sp. nov., isolated from gut of a Alitta virens.</title>
        <authorList>
            <person name="Yang A.I."/>
            <person name="Shin N.-R."/>
        </authorList>
    </citation>
    <scope>NUCLEOTIDE SEQUENCE</scope>
    <source>
        <strain evidence="15">A2M4</strain>
    </source>
</reference>
<evidence type="ECO:0000259" key="11">
    <source>
        <dbReference type="PROSITE" id="PS50109"/>
    </source>
</evidence>
<evidence type="ECO:0000313" key="15">
    <source>
        <dbReference type="EMBL" id="UZE96533.1"/>
    </source>
</evidence>
<dbReference type="Pfam" id="PF01627">
    <property type="entry name" value="Hpt"/>
    <property type="match status" value="9"/>
</dbReference>
<dbReference type="InterPro" id="IPR001789">
    <property type="entry name" value="Sig_transdc_resp-reg_receiver"/>
</dbReference>
<dbReference type="InterPro" id="IPR004105">
    <property type="entry name" value="CheA-like_dim"/>
</dbReference>
<dbReference type="Gene3D" id="1.10.287.560">
    <property type="entry name" value="Histidine kinase CheA-like, homodimeric domain"/>
    <property type="match status" value="1"/>
</dbReference>
<dbReference type="SUPFAM" id="SSF52172">
    <property type="entry name" value="CheY-like"/>
    <property type="match status" value="1"/>
</dbReference>
<accession>A0ABY6N343</accession>
<dbReference type="InterPro" id="IPR037006">
    <property type="entry name" value="CheA-like_homodim_sf"/>
</dbReference>
<evidence type="ECO:0000256" key="8">
    <source>
        <dbReference type="PROSITE-ProRule" id="PRU00169"/>
    </source>
</evidence>
<keyword evidence="4" id="KW-0808">Transferase</keyword>
<dbReference type="InterPro" id="IPR036061">
    <property type="entry name" value="CheW-like_dom_sf"/>
</dbReference>
<dbReference type="InterPro" id="IPR036097">
    <property type="entry name" value="HisK_dim/P_sf"/>
</dbReference>
<feature type="region of interest" description="Disordered" evidence="10">
    <location>
        <begin position="567"/>
        <end position="594"/>
    </location>
</feature>
<dbReference type="Gene3D" id="1.20.120.160">
    <property type="entry name" value="HPT domain"/>
    <property type="match status" value="10"/>
</dbReference>
<dbReference type="InterPro" id="IPR008207">
    <property type="entry name" value="Sig_transdc_His_kin_Hpt_dom"/>
</dbReference>
<dbReference type="PANTHER" id="PTHR43395">
    <property type="entry name" value="SENSOR HISTIDINE KINASE CHEA"/>
    <property type="match status" value="1"/>
</dbReference>
<evidence type="ECO:0000256" key="1">
    <source>
        <dbReference type="ARBA" id="ARBA00000085"/>
    </source>
</evidence>
<dbReference type="InterPro" id="IPR002545">
    <property type="entry name" value="CheW-lke_dom"/>
</dbReference>
<dbReference type="InterPro" id="IPR058661">
    <property type="entry name" value="FimL_2nd"/>
</dbReference>
<dbReference type="Gene3D" id="3.30.565.10">
    <property type="entry name" value="Histidine kinase-like ATPase, C-terminal domain"/>
    <property type="match status" value="1"/>
</dbReference>
<keyword evidence="5" id="KW-0418">Kinase</keyword>
<evidence type="ECO:0000256" key="9">
    <source>
        <dbReference type="SAM" id="Coils"/>
    </source>
</evidence>
<feature type="region of interest" description="Disordered" evidence="10">
    <location>
        <begin position="1799"/>
        <end position="1867"/>
    </location>
</feature>
<feature type="region of interest" description="Disordered" evidence="10">
    <location>
        <begin position="2138"/>
        <end position="2200"/>
    </location>
</feature>
<feature type="modified residue" description="4-aspartylphosphate" evidence="8">
    <location>
        <position position="2735"/>
    </location>
</feature>
<dbReference type="Pfam" id="PF02895">
    <property type="entry name" value="H-kinase_dim"/>
    <property type="match status" value="1"/>
</dbReference>
<evidence type="ECO:0000256" key="2">
    <source>
        <dbReference type="ARBA" id="ARBA00012438"/>
    </source>
</evidence>
<feature type="region of interest" description="Disordered" evidence="10">
    <location>
        <begin position="727"/>
        <end position="786"/>
    </location>
</feature>
<feature type="domain" description="HPt" evidence="14">
    <location>
        <begin position="1451"/>
        <end position="1555"/>
    </location>
</feature>
<dbReference type="InterPro" id="IPR036890">
    <property type="entry name" value="HATPase_C_sf"/>
</dbReference>
<dbReference type="CDD" id="cd00088">
    <property type="entry name" value="HPT"/>
    <property type="match status" value="8"/>
</dbReference>
<gene>
    <name evidence="15" type="ORF">NKI27_01935</name>
</gene>
<dbReference type="SUPFAM" id="SSF55874">
    <property type="entry name" value="ATPase domain of HSP90 chaperone/DNA topoisomerase II/histidine kinase"/>
    <property type="match status" value="1"/>
</dbReference>
<feature type="compositionally biased region" description="Polar residues" evidence="10">
    <location>
        <begin position="766"/>
        <end position="777"/>
    </location>
</feature>
<feature type="region of interest" description="Disordered" evidence="10">
    <location>
        <begin position="1409"/>
        <end position="1451"/>
    </location>
</feature>
<keyword evidence="3 8" id="KW-0597">Phosphoprotein</keyword>
<dbReference type="Pfam" id="PF02518">
    <property type="entry name" value="HATPase_c"/>
    <property type="match status" value="1"/>
</dbReference>
<feature type="compositionally biased region" description="Polar residues" evidence="10">
    <location>
        <begin position="2138"/>
        <end position="2157"/>
    </location>
</feature>
<dbReference type="SUPFAM" id="SSF47226">
    <property type="entry name" value="Histidine-containing phosphotransfer domain, HPT domain"/>
    <property type="match status" value="11"/>
</dbReference>
<dbReference type="Gene3D" id="3.40.50.2300">
    <property type="match status" value="1"/>
</dbReference>
<dbReference type="Pfam" id="PF00072">
    <property type="entry name" value="Response_reg"/>
    <property type="match status" value="1"/>
</dbReference>
<feature type="modified residue" description="Phosphohistidine" evidence="7">
    <location>
        <position position="1498"/>
    </location>
</feature>
<dbReference type="PROSITE" id="PS50109">
    <property type="entry name" value="HIS_KIN"/>
    <property type="match status" value="1"/>
</dbReference>
<feature type="compositionally biased region" description="Low complexity" evidence="10">
    <location>
        <begin position="2158"/>
        <end position="2170"/>
    </location>
</feature>
<keyword evidence="16" id="KW-1185">Reference proteome</keyword>
<dbReference type="PROSITE" id="PS50851">
    <property type="entry name" value="CHEW"/>
    <property type="match status" value="1"/>
</dbReference>
<evidence type="ECO:0000256" key="7">
    <source>
        <dbReference type="PROSITE-ProRule" id="PRU00110"/>
    </source>
</evidence>
<dbReference type="PROSITE" id="PS50894">
    <property type="entry name" value="HPT"/>
    <property type="match status" value="8"/>
</dbReference>
<feature type="domain" description="HPt" evidence="14">
    <location>
        <begin position="786"/>
        <end position="890"/>
    </location>
</feature>
<dbReference type="SUPFAM" id="SSF50341">
    <property type="entry name" value="CheW-like"/>
    <property type="match status" value="1"/>
</dbReference>
<feature type="domain" description="HPt" evidence="14">
    <location>
        <begin position="1868"/>
        <end position="1972"/>
    </location>
</feature>
<dbReference type="SMART" id="SM01231">
    <property type="entry name" value="H-kinase_dim"/>
    <property type="match status" value="1"/>
</dbReference>
<dbReference type="RefSeq" id="WP_265048018.1">
    <property type="nucleotide sequence ID" value="NZ_CP100390.1"/>
</dbReference>
<dbReference type="InterPro" id="IPR005467">
    <property type="entry name" value="His_kinase_dom"/>
</dbReference>
<dbReference type="Gene3D" id="2.30.30.40">
    <property type="entry name" value="SH3 Domains"/>
    <property type="match status" value="1"/>
</dbReference>
<feature type="modified residue" description="Phosphohistidine" evidence="7">
    <location>
        <position position="833"/>
    </location>
</feature>
<feature type="modified residue" description="Phosphohistidine" evidence="7">
    <location>
        <position position="643"/>
    </location>
</feature>
<evidence type="ECO:0000256" key="10">
    <source>
        <dbReference type="SAM" id="MobiDB-lite"/>
    </source>
</evidence>
<evidence type="ECO:0000256" key="6">
    <source>
        <dbReference type="ARBA" id="ARBA00023012"/>
    </source>
</evidence>
<protein>
    <recommendedName>
        <fullName evidence="2">histidine kinase</fullName>
        <ecNumber evidence="2">2.7.13.3</ecNumber>
    </recommendedName>
</protein>
<dbReference type="PROSITE" id="PS50110">
    <property type="entry name" value="RESPONSE_REGULATORY"/>
    <property type="match status" value="1"/>
</dbReference>
<evidence type="ECO:0000256" key="4">
    <source>
        <dbReference type="ARBA" id="ARBA00022679"/>
    </source>
</evidence>
<dbReference type="InterPro" id="IPR011006">
    <property type="entry name" value="CheY-like_superfamily"/>
</dbReference>
<sequence>MGNSHDYVALDWVRGEIDDTLNQARQALEAYVDNTEDTSRMRFCLNYIHQVHGTLQMVEFYGAALLAEEMEKLAQALLNQAVPDLQEAVEVLMQAVLQLPSYLEHLHAGRKDLPLVILPILNDLRASRGESLLSDTSLFTPDLSAARIATPAGAVQRLQDPKVVASLRKLRQMFQFSLAGVIRGNEVKANTAYMVKVLTRVERLCQNTALGQLWSVAIAFIDVFDDNELELTSATKTLLRDLDHQIKRLIDESVDVLLQPVPEDLLKHLLYYVAKSSTDTEHVNKVRERFHLNQSLPKDKEVDEERQRMQGPDKEAIASVVAALNEELARIKDQLDLFVRGEFRDNADLEELLPGLKQVANTMAVLGLGIPRKVILEQVDVIETLIEERGEAEDITLMDIAGALLYVEATLSGMTEEHASPFSANTESDIPAEQIGNAHDAVLRETRNGLEQAKTCIVNFIASQWDHAEIENVPAILDGLRGGLQIIPLTKAAELINSCNQYIQQALLSNKTVPDWKQLDTLADAITSIEYYIERLTEGAQDNELILQVAEESVTELGFPPGEIPTYNEAHSNKEDSAETTLSDLSPDAPSKESDAELIDDEIIEIFIEEAEEVLATIAEFYPKFVKDHQHKDAIVELRRAYHTLKGSGRLVGAATLGELAWSIENMLNRVLDNTISVTASLFPLLEAVNQKLPQLVNDFKEKQPSEDVSDLIDQANVLAGVPRSGANKVANTEESEPAIELSEAPSTTEAVDEGKAPDETEQDTVESNTANEVSSPSAPPRFDEEDLIDDEIIEIFIEEAEEVLETIAEYLPTYINQHDNSEALTELRRAFHTLKGSGRMVNATTVGELSWAAEDMMNRIIDGSIVMSHEIGETLSNATELLPDLIEDFKLQQAPRHDVTALIERANLLAQGESALAAESSTTTNDSSLENELDTDSGVDPVLLDIFRSETDTHLETINEFVEAAEAEGEIPFTDAISRALHTLKGSANTAGISPIAAIIVPVEKFVKDARAVNIPANPAVSNMLRQAAVYVRQGIEQLYNDPQHHIDGTEEFLTHLNELSELSFADVSDIEQAQSTTTDPQLISIFLTEGVDILLDAESILDNWRNNPVPGEELEKLVGELKTLSQGAQVAGLEDICEFAELLESAYELIESGDVVANDKFLDTIAHGHEALLSLMDQVAAGLATQPNNKLIAEIKELILNIQADNAVTENEAREKAAAEAEAAEEQTQLEQDALKELDEELEIEIPTLSGFEIDEEIPTLDIEEPASALPQLTAEDSASLLDPELVEIFLEEANDIVNNTGELLQQWSEDTTNPDLLIELQRELHTLKGGARLADISSIGDLSHELETLFEGLTEQRLVAAPSLVTLLFSCHDRLATIIDDVSSGNSGKPAVDLIEQIQQVISTAGEPVATNQVEETTDEQEATTPTSSAESEPLDDTVSAEDSQQAPMDLDPELIEIFLEEANDIIENSGNLIQQWQEDPSQHQTVNELQRELHTLKGGARMAEISAIGDLAHELESLFERIVDGQINTDNHIIDLSLSVHDRLATMVDDIGAGRISQPAPELIGQITAIIDGEPSTTAADESLAELSLEESTDLSEETAEQFIDAVNEEVDAEDALSQLPTLELEEDETDEPNELEIALPDVEAATEEDTPAELEAETLDVEPILSESLDPELVEIFLEEANEIIDNTGELLQSWLEDINDSSHVKELQRELHTLKGGARMAEIGPLGDLAHELETLFEGIVDNGLVVDSSISDLMLACHDKLATMVDQIGSGSAIYPALDLIAAVVALTNGDPVPTPSSKSETSATEEQPVVEAEETTTEPEDESALELEAPTLDEESQSSEQTPVEDEVPSYEISTDDTSEQDFADDLMSIFLDEAREICDAIIDSLDHWSEAPESLNGVVELQRELHTLKGGARLADIDNIGDLADALYDKLEAAIGQNATNNPELIKITSRSTEQLNTMLNELESTGKSSSATDCISAINAITIEADKSVELEAAARDDADDAEILEIFLEEANEILEELDTQLSDWSTDSSNDDFNREIQRLLHTLKGGARLAGLKELGNVSHELESKLIEALEKGDGLNNDLHTMVNQYQDKLNSLVTEVNHRFIALSAEQATPDEHKKPALEQPISENSTDAEQPETAQGATDTQAASVPSTAVSPSTDQQDRVTTTAKKPASQAKQAAKARPAQQETVRVSASLIDDLVNLAGETSITRGRLEQQISDFSFNLDEMVSTIERLREQLRRMDMETEAQVLFRTEKEGVGPDYADFDPLEMDRYSSIQQLSRALTESTFDLLDLRETLADKARDAETLLLQQSRIHTELQEGLMKTRMIPFSSMVPRLRRIVRQISGELGKKAEFDVQNAEGEMDRTVLERMVAPLEHMLRNALDHGIESIEKRKAAGKPEAGNISLSLNREGGDIVLRMKDDGGGISVDVIREKAIKQGLMKKGAPLSNHDILQFIMKAGFSTAEQVTQISGRGVGMDVVASEIKMLGGNISIDSREGAGTTFTVRLPFTVSVNRALMVNTGEDFYAIPLNTIEGIVRVSPYELEEYYKPDAPLYEYAGQQYRLQYLGNVLHSDHKPKLQGQPLPLPVILVRGTDHPIALQVDSLMGSREIVVKSLGAQFSKVPGVSGATILGDGSVVVILDLPALIRADDGRALSNIEHEVETPAAVEQRPTLVMVVDDSVTVRKVTTRLLERNGMDVITAKDGVDAIAQLQDNKPDVMLLDIEMPRMDGFEVASLVRHDENLKDVPICMITSRTGQKHRERAMSIGVNEYLGKPFQEKELLSTIEKLINLS</sequence>
<dbReference type="InterPro" id="IPR051315">
    <property type="entry name" value="Bact_Chemotaxis_CheA"/>
</dbReference>
<evidence type="ECO:0000256" key="5">
    <source>
        <dbReference type="ARBA" id="ARBA00022777"/>
    </source>
</evidence>
<dbReference type="Proteomes" id="UP001163739">
    <property type="component" value="Chromosome"/>
</dbReference>
<feature type="coiled-coil region" evidence="9">
    <location>
        <begin position="1194"/>
        <end position="1243"/>
    </location>
</feature>
<dbReference type="CDD" id="cd17546">
    <property type="entry name" value="REC_hyHK_CKI1_RcsC-like"/>
    <property type="match status" value="1"/>
</dbReference>
<proteinExistence type="predicted"/>
<feature type="modified residue" description="Phosphohistidine" evidence="7">
    <location>
        <position position="1328"/>
    </location>
</feature>
<name>A0ABY6N343_9ALTE</name>
<dbReference type="SUPFAM" id="SSF47384">
    <property type="entry name" value="Homodimeric domain of signal transducing histidine kinase"/>
    <property type="match status" value="1"/>
</dbReference>
<evidence type="ECO:0000256" key="3">
    <source>
        <dbReference type="ARBA" id="ARBA00022553"/>
    </source>
</evidence>
<evidence type="ECO:0000313" key="16">
    <source>
        <dbReference type="Proteomes" id="UP001163739"/>
    </source>
</evidence>
<feature type="compositionally biased region" description="Acidic residues" evidence="10">
    <location>
        <begin position="1819"/>
        <end position="1867"/>
    </location>
</feature>
<feature type="domain" description="HPt" evidence="14">
    <location>
        <begin position="937"/>
        <end position="1040"/>
    </location>
</feature>
<evidence type="ECO:0000259" key="14">
    <source>
        <dbReference type="PROSITE" id="PS50894"/>
    </source>
</evidence>
<dbReference type="PRINTS" id="PR00344">
    <property type="entry name" value="BCTRLSENSOR"/>
</dbReference>
<dbReference type="InterPro" id="IPR004358">
    <property type="entry name" value="Sig_transdc_His_kin-like_C"/>
</dbReference>
<feature type="domain" description="Response regulatory" evidence="12">
    <location>
        <begin position="2686"/>
        <end position="2802"/>
    </location>
</feature>
<feature type="modified residue" description="Phosphohistidine" evidence="7">
    <location>
        <position position="2054"/>
    </location>
</feature>
<feature type="domain" description="HPt" evidence="14">
    <location>
        <begin position="596"/>
        <end position="703"/>
    </location>
</feature>
<dbReference type="SMART" id="SM00448">
    <property type="entry name" value="REC"/>
    <property type="match status" value="1"/>
</dbReference>
<feature type="domain" description="Histidine kinase" evidence="11">
    <location>
        <begin position="2290"/>
        <end position="2523"/>
    </location>
</feature>
<evidence type="ECO:0000259" key="13">
    <source>
        <dbReference type="PROSITE" id="PS50851"/>
    </source>
</evidence>
<dbReference type="EMBL" id="CP100390">
    <property type="protein sequence ID" value="UZE96533.1"/>
    <property type="molecule type" value="Genomic_DNA"/>
</dbReference>
<feature type="domain" description="HPt" evidence="14">
    <location>
        <begin position="1281"/>
        <end position="1385"/>
    </location>
</feature>
<feature type="compositionally biased region" description="Low complexity" evidence="10">
    <location>
        <begin position="2180"/>
        <end position="2198"/>
    </location>
</feature>
<feature type="modified residue" description="Phosphohistidine" evidence="7">
    <location>
        <position position="1718"/>
    </location>
</feature>
<feature type="coiled-coil region" evidence="9">
    <location>
        <begin position="2012"/>
        <end position="2039"/>
    </location>
</feature>
<dbReference type="PANTHER" id="PTHR43395:SF8">
    <property type="entry name" value="HISTIDINE KINASE"/>
    <property type="match status" value="1"/>
</dbReference>
<keyword evidence="9" id="KW-0175">Coiled coil</keyword>
<dbReference type="SMART" id="SM00387">
    <property type="entry name" value="HATPase_c"/>
    <property type="match status" value="1"/>
</dbReference>
<dbReference type="EC" id="2.7.13.3" evidence="2"/>
<keyword evidence="6" id="KW-0902">Two-component regulatory system</keyword>
<feature type="modified residue" description="Phosphohistidine" evidence="7">
    <location>
        <position position="983"/>
    </location>
</feature>
<dbReference type="SMART" id="SM00073">
    <property type="entry name" value="HPT"/>
    <property type="match status" value="8"/>
</dbReference>